<evidence type="ECO:0000313" key="2">
    <source>
        <dbReference type="Proteomes" id="UP000257109"/>
    </source>
</evidence>
<dbReference type="OrthoDB" id="1938551at2759"/>
<dbReference type="PANTHER" id="PTHR46890:SF48">
    <property type="entry name" value="RNA-DIRECTED DNA POLYMERASE"/>
    <property type="match status" value="1"/>
</dbReference>
<feature type="non-terminal residue" evidence="1">
    <location>
        <position position="333"/>
    </location>
</feature>
<accession>A0A371FJT6</accession>
<dbReference type="STRING" id="157652.A0A371FJT6"/>
<dbReference type="AlphaFoldDB" id="A0A371FJT6"/>
<gene>
    <name evidence="1" type="ORF">CR513_41167</name>
</gene>
<evidence type="ECO:0000313" key="1">
    <source>
        <dbReference type="EMBL" id="RDX78542.1"/>
    </source>
</evidence>
<dbReference type="InterPro" id="IPR052343">
    <property type="entry name" value="Retrotransposon-Effector_Assoc"/>
</dbReference>
<dbReference type="Proteomes" id="UP000257109">
    <property type="component" value="Unassembled WGS sequence"/>
</dbReference>
<dbReference type="EMBL" id="QJKJ01008835">
    <property type="protein sequence ID" value="RDX78542.1"/>
    <property type="molecule type" value="Genomic_DNA"/>
</dbReference>
<evidence type="ECO:0008006" key="3">
    <source>
        <dbReference type="Google" id="ProtNLM"/>
    </source>
</evidence>
<dbReference type="PANTHER" id="PTHR46890">
    <property type="entry name" value="NON-LTR RETROLELEMENT REVERSE TRANSCRIPTASE-LIKE PROTEIN-RELATED"/>
    <property type="match status" value="1"/>
</dbReference>
<name>A0A371FJT6_MUCPR</name>
<reference evidence="1" key="1">
    <citation type="submission" date="2018-05" db="EMBL/GenBank/DDBJ databases">
        <title>Draft genome of Mucuna pruriens seed.</title>
        <authorList>
            <person name="Nnadi N.E."/>
            <person name="Vos R."/>
            <person name="Hasami M.H."/>
            <person name="Devisetty U.K."/>
            <person name="Aguiy J.C."/>
        </authorList>
    </citation>
    <scope>NUCLEOTIDE SEQUENCE [LARGE SCALE GENOMIC DNA]</scope>
    <source>
        <strain evidence="1">JCA_2017</strain>
    </source>
</reference>
<sequence length="333" mass="38962">MAKNNFQNLYKEEGVLEEVERPFFDDEIQSTVFNVVTFKASSQMSYTQFFSKQIGPFYYYEPNRNREINRTLLALIPKCNAPTYLHQFHLINLCNVIYKIITKIIVTRLKNFMPILEILHSMHKKGKVVLSLLKWILRRVPTIEFLPSRGVTQGDQILPYLFVLCMERIAHLIEREVSCNNWIPIKFYRTGSSISHLNVHNSKAMELSHISGNYLTRDLGKYLGVPMLHGRKKRETCAYVLERTQHHISRCTLANLFLLISCKLFCSQNRFVIRWKELMLGIIFSCQKMWEVRQRLITNPNALLVRVLRMNGCCTPNRSGPAHQNGPRQSQPR</sequence>
<feature type="non-terminal residue" evidence="1">
    <location>
        <position position="1"/>
    </location>
</feature>
<organism evidence="1 2">
    <name type="scientific">Mucuna pruriens</name>
    <name type="common">Velvet bean</name>
    <name type="synonym">Dolichos pruriens</name>
    <dbReference type="NCBI Taxonomy" id="157652"/>
    <lineage>
        <taxon>Eukaryota</taxon>
        <taxon>Viridiplantae</taxon>
        <taxon>Streptophyta</taxon>
        <taxon>Embryophyta</taxon>
        <taxon>Tracheophyta</taxon>
        <taxon>Spermatophyta</taxon>
        <taxon>Magnoliopsida</taxon>
        <taxon>eudicotyledons</taxon>
        <taxon>Gunneridae</taxon>
        <taxon>Pentapetalae</taxon>
        <taxon>rosids</taxon>
        <taxon>fabids</taxon>
        <taxon>Fabales</taxon>
        <taxon>Fabaceae</taxon>
        <taxon>Papilionoideae</taxon>
        <taxon>50 kb inversion clade</taxon>
        <taxon>NPAAA clade</taxon>
        <taxon>indigoferoid/millettioid clade</taxon>
        <taxon>Phaseoleae</taxon>
        <taxon>Mucuna</taxon>
    </lineage>
</organism>
<protein>
    <recommendedName>
        <fullName evidence="3">Reverse transcriptase domain-containing protein</fullName>
    </recommendedName>
</protein>
<keyword evidence="2" id="KW-1185">Reference proteome</keyword>
<comment type="caution">
    <text evidence="1">The sequence shown here is derived from an EMBL/GenBank/DDBJ whole genome shotgun (WGS) entry which is preliminary data.</text>
</comment>
<proteinExistence type="predicted"/>